<dbReference type="PANTHER" id="PTHR45618">
    <property type="entry name" value="MITOCHONDRIAL DICARBOXYLATE CARRIER-RELATED"/>
    <property type="match status" value="1"/>
</dbReference>
<protein>
    <submittedName>
        <fullName evidence="10">Uncharacterized protein</fullName>
    </submittedName>
</protein>
<dbReference type="PROSITE" id="PS50920">
    <property type="entry name" value="SOLCAR"/>
    <property type="match status" value="3"/>
</dbReference>
<accession>A0ABN9XPL3</accession>
<keyword evidence="5" id="KW-0677">Repeat</keyword>
<dbReference type="InterPro" id="IPR018108">
    <property type="entry name" value="MCP_transmembrane"/>
</dbReference>
<dbReference type="InterPro" id="IPR023395">
    <property type="entry name" value="MCP_dom_sf"/>
</dbReference>
<evidence type="ECO:0000256" key="3">
    <source>
        <dbReference type="ARBA" id="ARBA00022448"/>
    </source>
</evidence>
<feature type="non-terminal residue" evidence="10">
    <location>
        <position position="259"/>
    </location>
</feature>
<sequence>MIPLDVLKVRLHLQGEGGRAPEYRGVVDAAAKICRSEGPGAFYKGLQPVVARQLSYGSLRFGLYARLRELLGVPHHGTDPMPLRKALAAGCAGGASAFICTPLDLIKVRMMAQGMRPCAEAPPRYRSLPHAAASIFRHEGPFGLYKGAGPASARATIVGMVEIGGYDEVKCAILRRGWMREGVALHFSAAMFSGLLSALASSPFDVARSRLMSHGRRPPFDASGAGLHYRGLTDCLAKSFRAEGWRFAYKGFWVAYLSK</sequence>
<comment type="caution">
    <text evidence="10">The sequence shown here is derived from an EMBL/GenBank/DDBJ whole genome shotgun (WGS) entry which is preliminary data.</text>
</comment>
<evidence type="ECO:0000313" key="11">
    <source>
        <dbReference type="Proteomes" id="UP001189429"/>
    </source>
</evidence>
<evidence type="ECO:0000256" key="5">
    <source>
        <dbReference type="ARBA" id="ARBA00022737"/>
    </source>
</evidence>
<name>A0ABN9XPL3_9DINO</name>
<dbReference type="SUPFAM" id="SSF103506">
    <property type="entry name" value="Mitochondrial carrier"/>
    <property type="match status" value="1"/>
</dbReference>
<keyword evidence="3 9" id="KW-0813">Transport</keyword>
<comment type="subcellular location">
    <subcellularLocation>
        <location evidence="1">Membrane</location>
        <topology evidence="1">Multi-pass membrane protein</topology>
    </subcellularLocation>
</comment>
<feature type="repeat" description="Solcar" evidence="8">
    <location>
        <begin position="80"/>
        <end position="172"/>
    </location>
</feature>
<dbReference type="Proteomes" id="UP001189429">
    <property type="component" value="Unassembled WGS sequence"/>
</dbReference>
<proteinExistence type="inferred from homology"/>
<dbReference type="Pfam" id="PF00153">
    <property type="entry name" value="Mito_carr"/>
    <property type="match status" value="3"/>
</dbReference>
<evidence type="ECO:0000256" key="6">
    <source>
        <dbReference type="ARBA" id="ARBA00022989"/>
    </source>
</evidence>
<organism evidence="10 11">
    <name type="scientific">Prorocentrum cordatum</name>
    <dbReference type="NCBI Taxonomy" id="2364126"/>
    <lineage>
        <taxon>Eukaryota</taxon>
        <taxon>Sar</taxon>
        <taxon>Alveolata</taxon>
        <taxon>Dinophyceae</taxon>
        <taxon>Prorocentrales</taxon>
        <taxon>Prorocentraceae</taxon>
        <taxon>Prorocentrum</taxon>
    </lineage>
</organism>
<dbReference type="InterPro" id="IPR050391">
    <property type="entry name" value="Mito_Metabolite_Transporter"/>
</dbReference>
<dbReference type="EMBL" id="CAUYUJ010020898">
    <property type="protein sequence ID" value="CAK0901234.1"/>
    <property type="molecule type" value="Genomic_DNA"/>
</dbReference>
<evidence type="ECO:0000256" key="4">
    <source>
        <dbReference type="ARBA" id="ARBA00022692"/>
    </source>
</evidence>
<feature type="repeat" description="Solcar" evidence="8">
    <location>
        <begin position="1"/>
        <end position="70"/>
    </location>
</feature>
<keyword evidence="6" id="KW-1133">Transmembrane helix</keyword>
<evidence type="ECO:0000256" key="9">
    <source>
        <dbReference type="RuleBase" id="RU000488"/>
    </source>
</evidence>
<evidence type="ECO:0000256" key="1">
    <source>
        <dbReference type="ARBA" id="ARBA00004141"/>
    </source>
</evidence>
<dbReference type="Gene3D" id="1.50.40.10">
    <property type="entry name" value="Mitochondrial carrier domain"/>
    <property type="match status" value="1"/>
</dbReference>
<evidence type="ECO:0000256" key="2">
    <source>
        <dbReference type="ARBA" id="ARBA00006375"/>
    </source>
</evidence>
<feature type="repeat" description="Solcar" evidence="8">
    <location>
        <begin position="181"/>
        <end position="259"/>
    </location>
</feature>
<evidence type="ECO:0000256" key="7">
    <source>
        <dbReference type="ARBA" id="ARBA00023136"/>
    </source>
</evidence>
<evidence type="ECO:0000313" key="10">
    <source>
        <dbReference type="EMBL" id="CAK0901234.1"/>
    </source>
</evidence>
<gene>
    <name evidence="10" type="ORF">PCOR1329_LOCUS78250</name>
</gene>
<keyword evidence="11" id="KW-1185">Reference proteome</keyword>
<reference evidence="10" key="1">
    <citation type="submission" date="2023-10" db="EMBL/GenBank/DDBJ databases">
        <authorList>
            <person name="Chen Y."/>
            <person name="Shah S."/>
            <person name="Dougan E. K."/>
            <person name="Thang M."/>
            <person name="Chan C."/>
        </authorList>
    </citation>
    <scope>NUCLEOTIDE SEQUENCE [LARGE SCALE GENOMIC DNA]</scope>
</reference>
<keyword evidence="7 8" id="KW-0472">Membrane</keyword>
<keyword evidence="4 8" id="KW-0812">Transmembrane</keyword>
<comment type="similarity">
    <text evidence="2 9">Belongs to the mitochondrial carrier (TC 2.A.29) family.</text>
</comment>
<evidence type="ECO:0000256" key="8">
    <source>
        <dbReference type="PROSITE-ProRule" id="PRU00282"/>
    </source>
</evidence>